<accession>A0A832M4Z1</accession>
<dbReference type="CDD" id="cd00093">
    <property type="entry name" value="HTH_XRE"/>
    <property type="match status" value="1"/>
</dbReference>
<dbReference type="Gene3D" id="1.10.10.2910">
    <property type="match status" value="1"/>
</dbReference>
<dbReference type="InterPro" id="IPR010982">
    <property type="entry name" value="Lambda_DNA-bd_dom_sf"/>
</dbReference>
<dbReference type="NCBIfam" id="TIGR02607">
    <property type="entry name" value="antidote_HigA"/>
    <property type="match status" value="1"/>
</dbReference>
<dbReference type="PROSITE" id="PS50943">
    <property type="entry name" value="HTH_CROC1"/>
    <property type="match status" value="1"/>
</dbReference>
<dbReference type="SMART" id="SM00530">
    <property type="entry name" value="HTH_XRE"/>
    <property type="match status" value="1"/>
</dbReference>
<gene>
    <name evidence="4" type="primary">higA</name>
    <name evidence="4" type="ORF">ENR47_11485</name>
</gene>
<dbReference type="GO" id="GO:0003677">
    <property type="term" value="F:DNA binding"/>
    <property type="evidence" value="ECO:0007669"/>
    <property type="project" value="UniProtKB-KW"/>
</dbReference>
<comment type="caution">
    <text evidence="4">The sequence shown here is derived from an EMBL/GenBank/DDBJ whole genome shotgun (WGS) entry which is preliminary data.</text>
</comment>
<dbReference type="InterPro" id="IPR010359">
    <property type="entry name" value="IrrE_HExxH"/>
</dbReference>
<dbReference type="Pfam" id="PF06114">
    <property type="entry name" value="Peptidase_M78"/>
    <property type="match status" value="1"/>
</dbReference>
<dbReference type="PANTHER" id="PTHR36924:SF1">
    <property type="entry name" value="ANTITOXIN HIGA-1"/>
    <property type="match status" value="1"/>
</dbReference>
<evidence type="ECO:0000256" key="1">
    <source>
        <dbReference type="ARBA" id="ARBA00007227"/>
    </source>
</evidence>
<protein>
    <submittedName>
        <fullName evidence="4">Addiction module antidote protein, HigA family</fullName>
    </submittedName>
</protein>
<feature type="domain" description="HTH cro/C1-type" evidence="3">
    <location>
        <begin position="16"/>
        <end position="70"/>
    </location>
</feature>
<dbReference type="AlphaFoldDB" id="A0A832M4Z1"/>
<proteinExistence type="inferred from homology"/>
<keyword evidence="2" id="KW-0238">DNA-binding</keyword>
<evidence type="ECO:0000259" key="3">
    <source>
        <dbReference type="PROSITE" id="PS50943"/>
    </source>
</evidence>
<dbReference type="Gene3D" id="1.10.260.40">
    <property type="entry name" value="lambda repressor-like DNA-binding domains"/>
    <property type="match status" value="1"/>
</dbReference>
<organism evidence="4">
    <name type="scientific">Oscillatoriales cyanobacterium SpSt-402</name>
    <dbReference type="NCBI Taxonomy" id="2282168"/>
    <lineage>
        <taxon>Bacteria</taxon>
        <taxon>Bacillati</taxon>
        <taxon>Cyanobacteriota</taxon>
        <taxon>Cyanophyceae</taxon>
        <taxon>Oscillatoriophycideae</taxon>
        <taxon>Oscillatoriales</taxon>
    </lineage>
</organism>
<dbReference type="InterPro" id="IPR013430">
    <property type="entry name" value="Toxin_antidote_HigA"/>
</dbReference>
<evidence type="ECO:0000256" key="2">
    <source>
        <dbReference type="ARBA" id="ARBA00023125"/>
    </source>
</evidence>
<reference evidence="4" key="1">
    <citation type="journal article" date="2020" name="mSystems">
        <title>Genome- and Community-Level Interaction Insights into Carbon Utilization and Element Cycling Functions of Hydrothermarchaeota in Hydrothermal Sediment.</title>
        <authorList>
            <person name="Zhou Z."/>
            <person name="Liu Y."/>
            <person name="Xu W."/>
            <person name="Pan J."/>
            <person name="Luo Z.H."/>
            <person name="Li M."/>
        </authorList>
    </citation>
    <scope>NUCLEOTIDE SEQUENCE [LARGE SCALE GENOMIC DNA]</scope>
    <source>
        <strain evidence="4">SpSt-402</strain>
    </source>
</reference>
<name>A0A832M4Z1_9CYAN</name>
<dbReference type="Pfam" id="PF13560">
    <property type="entry name" value="HTH_31"/>
    <property type="match status" value="1"/>
</dbReference>
<dbReference type="SUPFAM" id="SSF47413">
    <property type="entry name" value="lambda repressor-like DNA-binding domains"/>
    <property type="match status" value="1"/>
</dbReference>
<dbReference type="EMBL" id="DSRD01000714">
    <property type="protein sequence ID" value="HGW94888.1"/>
    <property type="molecule type" value="Genomic_DNA"/>
</dbReference>
<evidence type="ECO:0000313" key="4">
    <source>
        <dbReference type="EMBL" id="HGW94888.1"/>
    </source>
</evidence>
<sequence length="377" mass="42828">METRIIPEGFHPGEYLRDEIEARGWSPSDLAEILGYERNVISDIFAGRRSISPEFARALADAFGTSAHLWLNLQSAYKLATTTAVDDAISRRARVYDMAPVREMQKRGWIESTTAIDVLENQICEFFEISNMREEVAFAHSARKSDDYGVISQSQLVWLIMARKMARLLATKAKYEHEGLPTLLETLLSYRENPNESALIPDLLSQFGIRFLIVEELPRTKIDGACFWIDRQSPVIVLSLRYDRIDYFWFSLLHELGHIWMRHGFENPLVETSVIGEDAQASDKKPPEERKADEFATKHLIDQSALATFIRRQKPLFSKSSIVSFAHAQGVHPGIVLGQLHHRRVVPYANLRSMLVAVRSIVTSTALTDGWGRTALT</sequence>
<comment type="similarity">
    <text evidence="1">Belongs to the short-chain fatty acyl-CoA assimilation regulator (ScfR) family.</text>
</comment>
<dbReference type="PANTHER" id="PTHR36924">
    <property type="entry name" value="ANTITOXIN HIGA-1"/>
    <property type="match status" value="1"/>
</dbReference>
<dbReference type="InterPro" id="IPR001387">
    <property type="entry name" value="Cro/C1-type_HTH"/>
</dbReference>